<feature type="region of interest" description="Disordered" evidence="1">
    <location>
        <begin position="166"/>
        <end position="193"/>
    </location>
</feature>
<reference evidence="2 3" key="1">
    <citation type="journal article" date="2017" name="Genome Announc.">
        <title>Genome sequence of the saprophytic ascomycete Epicoccum nigrum ICMP 19927 strain isolated from New Zealand.</title>
        <authorList>
            <person name="Fokin M."/>
            <person name="Fleetwood D."/>
            <person name="Weir B.S."/>
            <person name="Villas-Boas S.G."/>
        </authorList>
    </citation>
    <scope>NUCLEOTIDE SEQUENCE [LARGE SCALE GENOMIC DNA]</scope>
    <source>
        <strain evidence="2 3">ICMP 19927</strain>
    </source>
</reference>
<dbReference type="Proteomes" id="UP000193240">
    <property type="component" value="Unassembled WGS sequence"/>
</dbReference>
<accession>A0A1Y2LMJ3</accession>
<protein>
    <submittedName>
        <fullName evidence="2">Uncharacterized protein</fullName>
    </submittedName>
</protein>
<name>A0A1Y2LMJ3_EPING</name>
<evidence type="ECO:0000256" key="1">
    <source>
        <dbReference type="SAM" id="MobiDB-lite"/>
    </source>
</evidence>
<feature type="compositionally biased region" description="Basic and acidic residues" evidence="1">
    <location>
        <begin position="166"/>
        <end position="178"/>
    </location>
</feature>
<proteinExistence type="predicted"/>
<feature type="compositionally biased region" description="Low complexity" evidence="1">
    <location>
        <begin position="87"/>
        <end position="101"/>
    </location>
</feature>
<keyword evidence="3" id="KW-1185">Reference proteome</keyword>
<organism evidence="2 3">
    <name type="scientific">Epicoccum nigrum</name>
    <name type="common">Soil fungus</name>
    <name type="synonym">Epicoccum purpurascens</name>
    <dbReference type="NCBI Taxonomy" id="105696"/>
    <lineage>
        <taxon>Eukaryota</taxon>
        <taxon>Fungi</taxon>
        <taxon>Dikarya</taxon>
        <taxon>Ascomycota</taxon>
        <taxon>Pezizomycotina</taxon>
        <taxon>Dothideomycetes</taxon>
        <taxon>Pleosporomycetidae</taxon>
        <taxon>Pleosporales</taxon>
        <taxon>Pleosporineae</taxon>
        <taxon>Didymellaceae</taxon>
        <taxon>Epicoccum</taxon>
    </lineage>
</organism>
<feature type="region of interest" description="Disordered" evidence="1">
    <location>
        <begin position="83"/>
        <end position="121"/>
    </location>
</feature>
<sequence>MFDTGETLQDVKKWAEATFPHEFKAVKDYLRDYDITSSYQGPMNPKHRNLKATDAHIFGHCVHFKKHFEGACRVISGRLEEQTRQKAAAPATFPTPSAGSSLTSELLPATQNQKKPDDMEEFLTSQKASIEEFVKKSQAADRQEKDRLLAETNELKQKLTKAEQECKESRNELDASREKFKRNAQKSKKELQDVKAEVKRLTGEVETFKKEAEKSTQEAKKAKRSLKDFQELEEVFERVQKRRVV</sequence>
<evidence type="ECO:0000313" key="3">
    <source>
        <dbReference type="Proteomes" id="UP000193240"/>
    </source>
</evidence>
<dbReference type="AlphaFoldDB" id="A0A1Y2LMJ3"/>
<dbReference type="InParanoid" id="A0A1Y2LMJ3"/>
<evidence type="ECO:0000313" key="2">
    <source>
        <dbReference type="EMBL" id="OSS45166.1"/>
    </source>
</evidence>
<dbReference type="EMBL" id="KZ107855">
    <property type="protein sequence ID" value="OSS45166.1"/>
    <property type="molecule type" value="Genomic_DNA"/>
</dbReference>
<gene>
    <name evidence="2" type="ORF">B5807_09141</name>
</gene>